<reference evidence="2 3" key="1">
    <citation type="journal article" date="2014" name="Am. J. Bot.">
        <title>Genome assembly and annotation for red clover (Trifolium pratense; Fabaceae).</title>
        <authorList>
            <person name="Istvanek J."/>
            <person name="Jaros M."/>
            <person name="Krenek A."/>
            <person name="Repkova J."/>
        </authorList>
    </citation>
    <scope>NUCLEOTIDE SEQUENCE [LARGE SCALE GENOMIC DNA]</scope>
    <source>
        <strain evidence="3">cv. Tatra</strain>
        <tissue evidence="2">Young leaves</tissue>
    </source>
</reference>
<organism evidence="2 3">
    <name type="scientific">Trifolium pratense</name>
    <name type="common">Red clover</name>
    <dbReference type="NCBI Taxonomy" id="57577"/>
    <lineage>
        <taxon>Eukaryota</taxon>
        <taxon>Viridiplantae</taxon>
        <taxon>Streptophyta</taxon>
        <taxon>Embryophyta</taxon>
        <taxon>Tracheophyta</taxon>
        <taxon>Spermatophyta</taxon>
        <taxon>Magnoliopsida</taxon>
        <taxon>eudicotyledons</taxon>
        <taxon>Gunneridae</taxon>
        <taxon>Pentapetalae</taxon>
        <taxon>rosids</taxon>
        <taxon>fabids</taxon>
        <taxon>Fabales</taxon>
        <taxon>Fabaceae</taxon>
        <taxon>Papilionoideae</taxon>
        <taxon>50 kb inversion clade</taxon>
        <taxon>NPAAA clade</taxon>
        <taxon>Hologalegina</taxon>
        <taxon>IRL clade</taxon>
        <taxon>Trifolieae</taxon>
        <taxon>Trifolium</taxon>
    </lineage>
</organism>
<feature type="compositionally biased region" description="Basic residues" evidence="1">
    <location>
        <begin position="37"/>
        <end position="47"/>
    </location>
</feature>
<protein>
    <submittedName>
        <fullName evidence="2">Uncharacterized protein</fullName>
    </submittedName>
</protein>
<evidence type="ECO:0000256" key="1">
    <source>
        <dbReference type="SAM" id="MobiDB-lite"/>
    </source>
</evidence>
<dbReference type="AlphaFoldDB" id="A0A2K3LX40"/>
<evidence type="ECO:0000313" key="3">
    <source>
        <dbReference type="Proteomes" id="UP000236291"/>
    </source>
</evidence>
<proteinExistence type="predicted"/>
<feature type="compositionally biased region" description="Polar residues" evidence="1">
    <location>
        <begin position="1"/>
        <end position="29"/>
    </location>
</feature>
<comment type="caution">
    <text evidence="2">The sequence shown here is derived from an EMBL/GenBank/DDBJ whole genome shotgun (WGS) entry which is preliminary data.</text>
</comment>
<feature type="non-terminal residue" evidence="2">
    <location>
        <position position="1"/>
    </location>
</feature>
<dbReference type="EMBL" id="ASHM01043347">
    <property type="protein sequence ID" value="PNX83089.1"/>
    <property type="molecule type" value="Genomic_DNA"/>
</dbReference>
<evidence type="ECO:0000313" key="2">
    <source>
        <dbReference type="EMBL" id="PNX83089.1"/>
    </source>
</evidence>
<sequence>SFLFNDSSPSPLGNVARSSNSIGSFQYQQDDAEKHQGGLRRGGRVRHAPTCGTGGHLGDDEGAGGGLGRACDIVNFSEY</sequence>
<name>A0A2K3LX40_TRIPR</name>
<accession>A0A2K3LX40</accession>
<feature type="region of interest" description="Disordered" evidence="1">
    <location>
        <begin position="1"/>
        <end position="62"/>
    </location>
</feature>
<dbReference type="Proteomes" id="UP000236291">
    <property type="component" value="Unassembled WGS sequence"/>
</dbReference>
<reference evidence="2 3" key="2">
    <citation type="journal article" date="2017" name="Front. Plant Sci.">
        <title>Gene Classification and Mining of Molecular Markers Useful in Red Clover (Trifolium pratense) Breeding.</title>
        <authorList>
            <person name="Istvanek J."/>
            <person name="Dluhosova J."/>
            <person name="Dluhos P."/>
            <person name="Patkova L."/>
            <person name="Nedelnik J."/>
            <person name="Repkova J."/>
        </authorList>
    </citation>
    <scope>NUCLEOTIDE SEQUENCE [LARGE SCALE GENOMIC DNA]</scope>
    <source>
        <strain evidence="3">cv. Tatra</strain>
        <tissue evidence="2">Young leaves</tissue>
    </source>
</reference>
<gene>
    <name evidence="2" type="ORF">L195_g039127</name>
</gene>